<evidence type="ECO:0000313" key="11">
    <source>
        <dbReference type="EMBL" id="KPI37707.1"/>
    </source>
</evidence>
<keyword evidence="5" id="KW-0679">Respiratory chain</keyword>
<evidence type="ECO:0000256" key="7">
    <source>
        <dbReference type="ARBA" id="ARBA00022982"/>
    </source>
</evidence>
<gene>
    <name evidence="11" type="ORF">AB675_110</name>
</gene>
<keyword evidence="6" id="KW-0999">Mitochondrion inner membrane</keyword>
<evidence type="ECO:0000256" key="8">
    <source>
        <dbReference type="ARBA" id="ARBA00023128"/>
    </source>
</evidence>
<dbReference type="GeneID" id="28731690"/>
<keyword evidence="4" id="KW-0813">Transport</keyword>
<keyword evidence="7" id="KW-0249">Electron transport</keyword>
<dbReference type="PANTHER" id="PTHR12878:SF0">
    <property type="entry name" value="NADH DEHYDROGENASE [UBIQUINONE] 1 ALPHA SUBCOMPLEX SUBUNIT 2"/>
    <property type="match status" value="1"/>
</dbReference>
<evidence type="ECO:0000256" key="5">
    <source>
        <dbReference type="ARBA" id="ARBA00022660"/>
    </source>
</evidence>
<dbReference type="Pfam" id="PF05047">
    <property type="entry name" value="L51_S25_CI-B8"/>
    <property type="match status" value="1"/>
</dbReference>
<dbReference type="InterPro" id="IPR016464">
    <property type="entry name" value="NADH_Ub_cplx-1_asu_su-2"/>
</dbReference>
<keyword evidence="12" id="KW-1185">Reference proteome</keyword>
<dbReference type="SMART" id="SM00916">
    <property type="entry name" value="L51_S25_CI-B8"/>
    <property type="match status" value="1"/>
</dbReference>
<dbReference type="EMBL" id="LFJN01000022">
    <property type="protein sequence ID" value="KPI37707.1"/>
    <property type="molecule type" value="Genomic_DNA"/>
</dbReference>
<comment type="similarity">
    <text evidence="3">Belongs to the complex I NDUFA2 subunit family.</text>
</comment>
<dbReference type="AlphaFoldDB" id="A0A0N1NX70"/>
<dbReference type="SUPFAM" id="SSF52833">
    <property type="entry name" value="Thioredoxin-like"/>
    <property type="match status" value="1"/>
</dbReference>
<keyword evidence="11" id="KW-0830">Ubiquinone</keyword>
<name>A0A0N1NX70_9EURO</name>
<dbReference type="GO" id="GO:0005743">
    <property type="term" value="C:mitochondrial inner membrane"/>
    <property type="evidence" value="ECO:0007669"/>
    <property type="project" value="UniProtKB-SubCell"/>
</dbReference>
<keyword evidence="8" id="KW-0496">Mitochondrion</keyword>
<dbReference type="STRING" id="1664694.A0A0N1NX70"/>
<reference evidence="11 12" key="1">
    <citation type="submission" date="2015-06" db="EMBL/GenBank/DDBJ databases">
        <title>Draft genome of the ant-associated black yeast Phialophora attae CBS 131958.</title>
        <authorList>
            <person name="Moreno L.F."/>
            <person name="Stielow B.J."/>
            <person name="de Hoog S."/>
            <person name="Vicente V.A."/>
            <person name="Weiss V.A."/>
            <person name="de Vries M."/>
            <person name="Cruz L.M."/>
            <person name="Souza E.M."/>
        </authorList>
    </citation>
    <scope>NUCLEOTIDE SEQUENCE [LARGE SCALE GENOMIC DNA]</scope>
    <source>
        <strain evidence="11 12">CBS 131958</strain>
    </source>
</reference>
<accession>A0A0N1NX70</accession>
<dbReference type="PANTHER" id="PTHR12878">
    <property type="entry name" value="NADH-UBIQUINONE OXIDOREDUCTASE B8 SUBUNIT"/>
    <property type="match status" value="1"/>
</dbReference>
<dbReference type="InterPro" id="IPR036249">
    <property type="entry name" value="Thioredoxin-like_sf"/>
</dbReference>
<dbReference type="Proteomes" id="UP000038010">
    <property type="component" value="Unassembled WGS sequence"/>
</dbReference>
<evidence type="ECO:0000256" key="3">
    <source>
        <dbReference type="ARBA" id="ARBA00008939"/>
    </source>
</evidence>
<sequence length="94" mass="10473">MAARYAFGSTLREVRFHLCSSSQASDAARTFIKRAYPTMKKHNPETPILIREATGVAPKVWARYAKGVERSEELSGLSDKEIEDKVSTLVKAES</sequence>
<evidence type="ECO:0000259" key="10">
    <source>
        <dbReference type="SMART" id="SM00916"/>
    </source>
</evidence>
<evidence type="ECO:0000256" key="4">
    <source>
        <dbReference type="ARBA" id="ARBA00022448"/>
    </source>
</evidence>
<comment type="function">
    <text evidence="1">Accessory subunit of the mitochondrial membrane respiratory chain NADH dehydrogenase (Complex I), that is believed not to be involved in catalysis. Complex I functions in the transfer of electrons from NADH to the respiratory chain. The immediate electron acceptor for the enzyme is believed to be ubiquinone.</text>
</comment>
<evidence type="ECO:0000313" key="12">
    <source>
        <dbReference type="Proteomes" id="UP000038010"/>
    </source>
</evidence>
<dbReference type="RefSeq" id="XP_017997670.1">
    <property type="nucleotide sequence ID" value="XM_018139918.1"/>
</dbReference>
<dbReference type="OrthoDB" id="10250268at2759"/>
<evidence type="ECO:0000256" key="2">
    <source>
        <dbReference type="ARBA" id="ARBA00004443"/>
    </source>
</evidence>
<proteinExistence type="inferred from homology"/>
<dbReference type="InterPro" id="IPR007741">
    <property type="entry name" value="Ribosomal_mL43/mS25/NADH_DH"/>
</dbReference>
<protein>
    <submittedName>
        <fullName evidence="11">NADH-ubiquinone oxido 10.5 kDa subunit</fullName>
    </submittedName>
</protein>
<dbReference type="VEuPathDB" id="FungiDB:AB675_110"/>
<dbReference type="PIRSF" id="PIRSF005822">
    <property type="entry name" value="NDUA2"/>
    <property type="match status" value="1"/>
</dbReference>
<evidence type="ECO:0000256" key="1">
    <source>
        <dbReference type="ARBA" id="ARBA00003195"/>
    </source>
</evidence>
<comment type="subcellular location">
    <subcellularLocation>
        <location evidence="2">Mitochondrion inner membrane</location>
        <topology evidence="2">Peripheral membrane protein</topology>
        <orientation evidence="2">Matrix side</orientation>
    </subcellularLocation>
</comment>
<keyword evidence="9" id="KW-0472">Membrane</keyword>
<organism evidence="11 12">
    <name type="scientific">Cyphellophora attinorum</name>
    <dbReference type="NCBI Taxonomy" id="1664694"/>
    <lineage>
        <taxon>Eukaryota</taxon>
        <taxon>Fungi</taxon>
        <taxon>Dikarya</taxon>
        <taxon>Ascomycota</taxon>
        <taxon>Pezizomycotina</taxon>
        <taxon>Eurotiomycetes</taxon>
        <taxon>Chaetothyriomycetidae</taxon>
        <taxon>Chaetothyriales</taxon>
        <taxon>Cyphellophoraceae</taxon>
        <taxon>Cyphellophora</taxon>
    </lineage>
</organism>
<comment type="caution">
    <text evidence="11">The sequence shown here is derived from an EMBL/GenBank/DDBJ whole genome shotgun (WGS) entry which is preliminary data.</text>
</comment>
<dbReference type="Gene3D" id="3.40.30.10">
    <property type="entry name" value="Glutaredoxin"/>
    <property type="match status" value="1"/>
</dbReference>
<feature type="domain" description="Ribosomal protein/NADH dehydrogenase" evidence="10">
    <location>
        <begin position="20"/>
        <end position="93"/>
    </location>
</feature>
<evidence type="ECO:0000256" key="9">
    <source>
        <dbReference type="ARBA" id="ARBA00023136"/>
    </source>
</evidence>
<evidence type="ECO:0000256" key="6">
    <source>
        <dbReference type="ARBA" id="ARBA00022792"/>
    </source>
</evidence>